<proteinExistence type="predicted"/>
<dbReference type="Pfam" id="PF00266">
    <property type="entry name" value="Aminotran_5"/>
    <property type="match status" value="1"/>
</dbReference>
<dbReference type="PANTHER" id="PTHR43586">
    <property type="entry name" value="CYSTEINE DESULFURASE"/>
    <property type="match status" value="1"/>
</dbReference>
<dbReference type="InterPro" id="IPR015424">
    <property type="entry name" value="PyrdxlP-dep_Trfase"/>
</dbReference>
<dbReference type="Gene3D" id="3.40.640.10">
    <property type="entry name" value="Type I PLP-dependent aspartate aminotransferase-like (Major domain)"/>
    <property type="match status" value="1"/>
</dbReference>
<dbReference type="GO" id="GO:0045439">
    <property type="term" value="F:isopenicillin-N epimerase activity"/>
    <property type="evidence" value="ECO:0007669"/>
    <property type="project" value="UniProtKB-EC"/>
</dbReference>
<organism evidence="2 3">
    <name type="scientific">Brevibacterium casei</name>
    <dbReference type="NCBI Taxonomy" id="33889"/>
    <lineage>
        <taxon>Bacteria</taxon>
        <taxon>Bacillati</taxon>
        <taxon>Actinomycetota</taxon>
        <taxon>Actinomycetes</taxon>
        <taxon>Micrococcales</taxon>
        <taxon>Brevibacteriaceae</taxon>
        <taxon>Brevibacterium</taxon>
    </lineage>
</organism>
<keyword evidence="2" id="KW-0413">Isomerase</keyword>
<evidence type="ECO:0000313" key="2">
    <source>
        <dbReference type="EMBL" id="VEW13903.1"/>
    </source>
</evidence>
<gene>
    <name evidence="2" type="primary">cefD</name>
    <name evidence="2" type="ORF">NCTC12391_02113</name>
</gene>
<dbReference type="EC" id="5.1.1.17" evidence="2"/>
<dbReference type="InterPro" id="IPR000192">
    <property type="entry name" value="Aminotrans_V_dom"/>
</dbReference>
<protein>
    <submittedName>
        <fullName evidence="2">Isopenicillin N epimerase</fullName>
        <ecNumber evidence="2">5.1.1.17</ecNumber>
    </submittedName>
</protein>
<dbReference type="RefSeq" id="WP_197464160.1">
    <property type="nucleotide sequence ID" value="NZ_CAACXN010000015.1"/>
</dbReference>
<name>A0A449D8M4_9MICO</name>
<dbReference type="PANTHER" id="PTHR43586:SF21">
    <property type="entry name" value="PYRIDOXAL PHOSPHATE (PLP)-DEPENDENT ASPARTATE AMINOTRANSFERASE SUPERFAMILY"/>
    <property type="match status" value="1"/>
</dbReference>
<dbReference type="EMBL" id="CAACXN010000015">
    <property type="protein sequence ID" value="VEW13903.1"/>
    <property type="molecule type" value="Genomic_DNA"/>
</dbReference>
<evidence type="ECO:0000313" key="3">
    <source>
        <dbReference type="Proteomes" id="UP000386281"/>
    </source>
</evidence>
<evidence type="ECO:0000259" key="1">
    <source>
        <dbReference type="Pfam" id="PF00266"/>
    </source>
</evidence>
<reference evidence="2 3" key="1">
    <citation type="submission" date="2019-02" db="EMBL/GenBank/DDBJ databases">
        <authorList>
            <consortium name="Pathogen Informatics"/>
        </authorList>
    </citation>
    <scope>NUCLEOTIDE SEQUENCE [LARGE SCALE GENOMIC DNA]</scope>
    <source>
        <strain evidence="2 3">3012STDY7078520</strain>
    </source>
</reference>
<dbReference type="AlphaFoldDB" id="A0A449D8M4"/>
<dbReference type="Proteomes" id="UP000386281">
    <property type="component" value="Unassembled WGS sequence"/>
</dbReference>
<dbReference type="SUPFAM" id="SSF53383">
    <property type="entry name" value="PLP-dependent transferases"/>
    <property type="match status" value="1"/>
</dbReference>
<dbReference type="InterPro" id="IPR015422">
    <property type="entry name" value="PyrdxlP-dep_Trfase_small"/>
</dbReference>
<dbReference type="InterPro" id="IPR015421">
    <property type="entry name" value="PyrdxlP-dep_Trfase_major"/>
</dbReference>
<accession>A0A449D8M4</accession>
<sequence length="363" mass="38728">MGNDDDVTEVGPLTLTEAQRQWDVEPGYLDTTSYGPPPRRAWDDLQVSLDAWRRGTTPWRTWVASVERSRELFAALVHARPADVATGAAVSQLLVPVAQTLPDGARVLVPDVEFTSGIFPFAVHADRGVEVRTAPVSDLAEAVTADTDLISVSAAQSSTGEVADLAAITRRAREVGAIVVVDATQAAGWLPLDASEADFLVAAAYKWLCAPRGTAFLAIHPELQARHEEYAVRLKPLAAGWFAGEGDAVYGMPLRLAEDARAFDISPAWHSWVGTAPALETLLAVGVETIHDHDVGLANAFRTGIGLEESDSAIVSVDLPEGALSRLRAAGVRFSVMAGRARFAFHLYTTDADVATALEAVRG</sequence>
<feature type="domain" description="Aminotransferase class V" evidence="1">
    <location>
        <begin position="64"/>
        <end position="300"/>
    </location>
</feature>
<dbReference type="Gene3D" id="3.90.1150.10">
    <property type="entry name" value="Aspartate Aminotransferase, domain 1"/>
    <property type="match status" value="1"/>
</dbReference>